<dbReference type="RefSeq" id="WP_038094115.1">
    <property type="nucleotide sequence ID" value="NZ_JQSG02000004.1"/>
</dbReference>
<comment type="caution">
    <text evidence="1">The sequence shown here is derived from an EMBL/GenBank/DDBJ whole genome shotgun (WGS) entry which is preliminary data.</text>
</comment>
<accession>A0A1A6C323</accession>
<name>A0A1A6C323_9GAMM</name>
<protein>
    <submittedName>
        <fullName evidence="1">Uncharacterized protein</fullName>
    </submittedName>
</protein>
<dbReference type="Proteomes" id="UP000029273">
    <property type="component" value="Unassembled WGS sequence"/>
</dbReference>
<organism evidence="1 2">
    <name type="scientific">Acidihalobacter prosperus</name>
    <dbReference type="NCBI Taxonomy" id="160660"/>
    <lineage>
        <taxon>Bacteria</taxon>
        <taxon>Pseudomonadati</taxon>
        <taxon>Pseudomonadota</taxon>
        <taxon>Gammaproteobacteria</taxon>
        <taxon>Chromatiales</taxon>
        <taxon>Ectothiorhodospiraceae</taxon>
        <taxon>Acidihalobacter</taxon>
    </lineage>
</organism>
<evidence type="ECO:0000313" key="2">
    <source>
        <dbReference type="Proteomes" id="UP000029273"/>
    </source>
</evidence>
<reference evidence="1 2" key="1">
    <citation type="journal article" date="2014" name="Genome Announc.">
        <title>Draft Genome Sequence of the Iron-Oxidizing, Acidophilic, and Halotolerant 'Thiobacillus prosperus' Type Strain DSM 5130.</title>
        <authorList>
            <person name="Ossandon F.J."/>
            <person name="Cardenas J.P."/>
            <person name="Corbett M."/>
            <person name="Quatrini R."/>
            <person name="Holmes D.S."/>
            <person name="Watkin E."/>
        </authorList>
    </citation>
    <scope>NUCLEOTIDE SEQUENCE [LARGE SCALE GENOMIC DNA]</scope>
    <source>
        <strain evidence="1 2">DSM 5130</strain>
    </source>
</reference>
<dbReference type="EMBL" id="JQSG02000004">
    <property type="protein sequence ID" value="OBS08956.1"/>
    <property type="molecule type" value="Genomic_DNA"/>
</dbReference>
<dbReference type="AlphaFoldDB" id="A0A1A6C323"/>
<keyword evidence="2" id="KW-1185">Reference proteome</keyword>
<sequence>MEQALSQYEKMMQAPHQLDDDELDQAFKKFDIPFEMRMEILARRAKFVIKDPLHAKTFAALARFQFDEVDRLIKLKEKMNERNIKVV</sequence>
<gene>
    <name evidence="1" type="ORF">Thpro_022073</name>
</gene>
<evidence type="ECO:0000313" key="1">
    <source>
        <dbReference type="EMBL" id="OBS08956.1"/>
    </source>
</evidence>
<proteinExistence type="predicted"/>